<dbReference type="SUPFAM" id="SSF52540">
    <property type="entry name" value="P-loop containing nucleoside triphosphate hydrolases"/>
    <property type="match status" value="1"/>
</dbReference>
<dbReference type="FunFam" id="3.40.50.300:FF:000006">
    <property type="entry name" value="DNA-binding transcriptional regulator NtrC"/>
    <property type="match status" value="1"/>
</dbReference>
<dbReference type="STRING" id="1110502.TMO_2933"/>
<dbReference type="GO" id="GO:0043565">
    <property type="term" value="F:sequence-specific DNA binding"/>
    <property type="evidence" value="ECO:0007669"/>
    <property type="project" value="InterPro"/>
</dbReference>
<dbReference type="Pfam" id="PF02954">
    <property type="entry name" value="HTH_8"/>
    <property type="match status" value="1"/>
</dbReference>
<name>I3TPT3_TISMK</name>
<keyword evidence="1" id="KW-0547">Nucleotide-binding</keyword>
<dbReference type="PROSITE" id="PS00688">
    <property type="entry name" value="SIGMA54_INTERACT_3"/>
    <property type="match status" value="1"/>
</dbReference>
<keyword evidence="6" id="KW-0010">Activator</keyword>
<reference evidence="10 11" key="1">
    <citation type="journal article" date="2012" name="J. Am. Chem. Soc.">
        <title>Bacterial biosynthesis and maturation of the didemnin anti-cancer agents.</title>
        <authorList>
            <person name="Xu Y."/>
            <person name="Kersten R.D."/>
            <person name="Nam S.J."/>
            <person name="Lu L."/>
            <person name="Al-Suwailem A.M."/>
            <person name="Zheng H."/>
            <person name="Fenical W."/>
            <person name="Dorrestein P.C."/>
            <person name="Moore B.S."/>
            <person name="Qian P.Y."/>
        </authorList>
    </citation>
    <scope>NUCLEOTIDE SEQUENCE [LARGE SCALE GENOMIC DNA]</scope>
    <source>
        <strain evidence="10 11">KA081020-065</strain>
    </source>
</reference>
<dbReference type="InterPro" id="IPR002078">
    <property type="entry name" value="Sigma_54_int"/>
</dbReference>
<dbReference type="Gene3D" id="3.40.50.300">
    <property type="entry name" value="P-loop containing nucleotide triphosphate hydrolases"/>
    <property type="match status" value="1"/>
</dbReference>
<dbReference type="PROSITE" id="PS00676">
    <property type="entry name" value="SIGMA54_INTERACT_2"/>
    <property type="match status" value="1"/>
</dbReference>
<dbReference type="CDD" id="cd00009">
    <property type="entry name" value="AAA"/>
    <property type="match status" value="1"/>
</dbReference>
<dbReference type="Gene3D" id="1.10.10.60">
    <property type="entry name" value="Homeodomain-like"/>
    <property type="match status" value="1"/>
</dbReference>
<dbReference type="InterPro" id="IPR002197">
    <property type="entry name" value="HTH_Fis"/>
</dbReference>
<feature type="domain" description="Sigma-54 factor interaction" evidence="9">
    <location>
        <begin position="335"/>
        <end position="552"/>
    </location>
</feature>
<organism evidence="10 11">
    <name type="scientific">Tistrella mobilis (strain KA081020-065)</name>
    <dbReference type="NCBI Taxonomy" id="1110502"/>
    <lineage>
        <taxon>Bacteria</taxon>
        <taxon>Pseudomonadati</taxon>
        <taxon>Pseudomonadota</taxon>
        <taxon>Alphaproteobacteria</taxon>
        <taxon>Geminicoccales</taxon>
        <taxon>Geminicoccaceae</taxon>
        <taxon>Tistrella</taxon>
    </lineage>
</organism>
<dbReference type="InterPro" id="IPR029016">
    <property type="entry name" value="GAF-like_dom_sf"/>
</dbReference>
<evidence type="ECO:0000256" key="5">
    <source>
        <dbReference type="ARBA" id="ARBA00023125"/>
    </source>
</evidence>
<dbReference type="Pfam" id="PF01590">
    <property type="entry name" value="GAF"/>
    <property type="match status" value="1"/>
</dbReference>
<dbReference type="eggNOG" id="COG3284">
    <property type="taxonomic scope" value="Bacteria"/>
</dbReference>
<keyword evidence="2" id="KW-0067">ATP-binding</keyword>
<dbReference type="Pfam" id="PF25601">
    <property type="entry name" value="AAA_lid_14"/>
    <property type="match status" value="1"/>
</dbReference>
<dbReference type="RefSeq" id="WP_014746448.1">
    <property type="nucleotide sequence ID" value="NC_017956.1"/>
</dbReference>
<dbReference type="PRINTS" id="PR01590">
    <property type="entry name" value="HTHFIS"/>
</dbReference>
<evidence type="ECO:0000256" key="8">
    <source>
        <dbReference type="SAM" id="MobiDB-lite"/>
    </source>
</evidence>
<feature type="region of interest" description="Disordered" evidence="8">
    <location>
        <begin position="565"/>
        <end position="604"/>
    </location>
</feature>
<dbReference type="PROSITE" id="PS50045">
    <property type="entry name" value="SIGMA54_INTERACT_4"/>
    <property type="match status" value="1"/>
</dbReference>
<dbReference type="InterPro" id="IPR003018">
    <property type="entry name" value="GAF"/>
</dbReference>
<dbReference type="InterPro" id="IPR025662">
    <property type="entry name" value="Sigma_54_int_dom_ATP-bd_1"/>
</dbReference>
<keyword evidence="3" id="KW-0902">Two-component regulatory system</keyword>
<dbReference type="HOGENOM" id="CLU_000445_8_12_5"/>
<evidence type="ECO:0000256" key="4">
    <source>
        <dbReference type="ARBA" id="ARBA00023015"/>
    </source>
</evidence>
<evidence type="ECO:0000256" key="3">
    <source>
        <dbReference type="ARBA" id="ARBA00023012"/>
    </source>
</evidence>
<dbReference type="SMART" id="SM00382">
    <property type="entry name" value="AAA"/>
    <property type="match status" value="1"/>
</dbReference>
<dbReference type="PATRIC" id="fig|1110502.3.peg.3006"/>
<dbReference type="PANTHER" id="PTHR32071">
    <property type="entry name" value="TRANSCRIPTIONAL REGULATORY PROTEIN"/>
    <property type="match status" value="1"/>
</dbReference>
<keyword evidence="4" id="KW-0805">Transcription regulation</keyword>
<dbReference type="Pfam" id="PF00158">
    <property type="entry name" value="Sigma54_activat"/>
    <property type="match status" value="1"/>
</dbReference>
<dbReference type="Proteomes" id="UP000005258">
    <property type="component" value="Chromosome"/>
</dbReference>
<dbReference type="GO" id="GO:0005524">
    <property type="term" value="F:ATP binding"/>
    <property type="evidence" value="ECO:0007669"/>
    <property type="project" value="UniProtKB-KW"/>
</dbReference>
<dbReference type="PANTHER" id="PTHR32071:SF77">
    <property type="entry name" value="TRANSCRIPTIONAL REGULATORY PROTEIN"/>
    <property type="match status" value="1"/>
</dbReference>
<evidence type="ECO:0000256" key="7">
    <source>
        <dbReference type="ARBA" id="ARBA00023163"/>
    </source>
</evidence>
<evidence type="ECO:0000256" key="1">
    <source>
        <dbReference type="ARBA" id="ARBA00022741"/>
    </source>
</evidence>
<keyword evidence="11" id="KW-1185">Reference proteome</keyword>
<dbReference type="Gene3D" id="3.30.450.40">
    <property type="match status" value="1"/>
</dbReference>
<dbReference type="GO" id="GO:0000160">
    <property type="term" value="P:phosphorelay signal transduction system"/>
    <property type="evidence" value="ECO:0007669"/>
    <property type="project" value="UniProtKB-KW"/>
</dbReference>
<keyword evidence="5" id="KW-0238">DNA-binding</keyword>
<dbReference type="InterPro" id="IPR009057">
    <property type="entry name" value="Homeodomain-like_sf"/>
</dbReference>
<dbReference type="EMBL" id="CP003236">
    <property type="protein sequence ID" value="AFK54771.1"/>
    <property type="molecule type" value="Genomic_DNA"/>
</dbReference>
<dbReference type="InterPro" id="IPR025943">
    <property type="entry name" value="Sigma_54_int_dom_ATP-bd_2"/>
</dbReference>
<dbReference type="AlphaFoldDB" id="I3TPT3"/>
<dbReference type="SUPFAM" id="SSF46689">
    <property type="entry name" value="Homeodomain-like"/>
    <property type="match status" value="1"/>
</dbReference>
<dbReference type="KEGG" id="tmo:TMO_2933"/>
<protein>
    <submittedName>
        <fullName evidence="10">Fis family GAF modulated sigma54 specific transcriptional regulator</fullName>
    </submittedName>
</protein>
<dbReference type="InterPro" id="IPR027417">
    <property type="entry name" value="P-loop_NTPase"/>
</dbReference>
<evidence type="ECO:0000259" key="9">
    <source>
        <dbReference type="PROSITE" id="PS50045"/>
    </source>
</evidence>
<sequence>MSQQSGLQMQTITGVRGQFRDAGHLPDGSVPEVIGRSWQRCASRGLAMNRPARQDPLGLAALRRQRERNHDLLRLATPELDLLAHAMADARGVAILTDSRGLILDARGDDGFAGRARRVFLQPGACWSEEHEGTNAVGTALAEGGLVEVDGAEHYLDENRFLVCTAMPVFDPSGRIAGLFDLSADARRPQTHARTLIRLAVVNLEHRWAMQAAEADGADLLVRLHSHPSWLGTPHEGLLAFRDGRLTAANRIALGLLGVDASTIGETDWEALFDGAMTGEARLLHTRAGGVPMHLRVSRPAPAAPRRRPTPGPVAEAQAVTVRGGMVWDSGTDALLARAVRAADADIPVLLQGETGTGKEVFVRALHRRSSLADRPLVAVNCAAIPEGLLESELFGYEDGAFTGARRRGSTGRIRQAEGGILFLDEIGDMPLGLQARLLRVLQDGEVLPLGAGKPVKVDFRLVAATHQDLKTAVAEGRFRSDLYYRLNHLSVTLTPLRDRRPLDGIVDAVFAATGAATRAIRLSDEARRRLIGHGWPGNLRELANLLRTLVALADDGAVIEAEDLPEDIRAEAKPNPANPTNPMAGAEAPAQPSQASLVTPAVSASPGPASLRALTDEAVFRALAGTGGNISAAARVLGIHRATLHRRLKASG</sequence>
<accession>I3TPT3</accession>
<evidence type="ECO:0000256" key="6">
    <source>
        <dbReference type="ARBA" id="ARBA00023159"/>
    </source>
</evidence>
<dbReference type="Gene3D" id="1.10.8.60">
    <property type="match status" value="1"/>
</dbReference>
<evidence type="ECO:0000313" key="11">
    <source>
        <dbReference type="Proteomes" id="UP000005258"/>
    </source>
</evidence>
<evidence type="ECO:0000256" key="2">
    <source>
        <dbReference type="ARBA" id="ARBA00022840"/>
    </source>
</evidence>
<dbReference type="GO" id="GO:0006355">
    <property type="term" value="P:regulation of DNA-templated transcription"/>
    <property type="evidence" value="ECO:0007669"/>
    <property type="project" value="InterPro"/>
</dbReference>
<evidence type="ECO:0000313" key="10">
    <source>
        <dbReference type="EMBL" id="AFK54771.1"/>
    </source>
</evidence>
<dbReference type="InterPro" id="IPR003593">
    <property type="entry name" value="AAA+_ATPase"/>
</dbReference>
<gene>
    <name evidence="10" type="primary">acoR</name>
    <name evidence="10" type="ordered locus">TMO_2933</name>
</gene>
<dbReference type="InterPro" id="IPR025944">
    <property type="entry name" value="Sigma_54_int_dom_CS"/>
</dbReference>
<dbReference type="PROSITE" id="PS00675">
    <property type="entry name" value="SIGMA54_INTERACT_1"/>
    <property type="match status" value="1"/>
</dbReference>
<dbReference type="InterPro" id="IPR058031">
    <property type="entry name" value="AAA_lid_NorR"/>
</dbReference>
<keyword evidence="7" id="KW-0804">Transcription</keyword>
<proteinExistence type="predicted"/>